<gene>
    <name evidence="3" type="primary">smf</name>
    <name evidence="3" type="ORF">R28058_23291</name>
</gene>
<evidence type="ECO:0000256" key="1">
    <source>
        <dbReference type="ARBA" id="ARBA00006525"/>
    </source>
</evidence>
<evidence type="ECO:0000313" key="4">
    <source>
        <dbReference type="Proteomes" id="UP000049127"/>
    </source>
</evidence>
<evidence type="ECO:0000313" key="3">
    <source>
        <dbReference type="EMBL" id="CEQ04611.1"/>
    </source>
</evidence>
<dbReference type="Gene3D" id="3.40.50.450">
    <property type="match status" value="1"/>
</dbReference>
<dbReference type="Proteomes" id="UP000049127">
    <property type="component" value="Unassembled WGS sequence"/>
</dbReference>
<dbReference type="InterPro" id="IPR010994">
    <property type="entry name" value="RuvA_2-like"/>
</dbReference>
<feature type="domain" description="Smf/DprA SLOG" evidence="2">
    <location>
        <begin position="80"/>
        <end position="288"/>
    </location>
</feature>
<dbReference type="AlphaFoldDB" id="A0A0C7QM24"/>
<dbReference type="PANTHER" id="PTHR43022:SF1">
    <property type="entry name" value="PROTEIN SMF"/>
    <property type="match status" value="1"/>
</dbReference>
<dbReference type="SUPFAM" id="SSF102405">
    <property type="entry name" value="MCP/YpsA-like"/>
    <property type="match status" value="1"/>
</dbReference>
<dbReference type="GO" id="GO:0009294">
    <property type="term" value="P:DNA-mediated transformation"/>
    <property type="evidence" value="ECO:0007669"/>
    <property type="project" value="InterPro"/>
</dbReference>
<dbReference type="Pfam" id="PF02481">
    <property type="entry name" value="DNA_processg_A"/>
    <property type="match status" value="1"/>
</dbReference>
<sequence>MDKKDIYLWLLSIGGIGNKTIEKIEDNIEDIEDLIDYDDKDILKLKNLNLNIKENIVKYKSHSYIDEIKNKLYKYDVGYISKVDKLYPDKLKHIYNSPSILFYKGNINELKNLSLAMVGTRKPTSYGIWCAQNISEKLSNYSINIVSGLAMGIDEYSHKGCLKGTSKTIAVLGSGVENPLPKSNLKLAEKILSDDGLLISEYGVEHKVSAGNYPARNRIISGISDGVIVVEAANKSGALITVEHALDQGKNVFAIPGNINSDMSKGCHKIIKEGAKLVDNIEDILSEYNLNNFNKISSNDENKPLGGIQKSIFDIIKIKGSLHIDKICDYTNMNIQDINCILNILEIEGMVVEMRNKIYSVK</sequence>
<dbReference type="InterPro" id="IPR057666">
    <property type="entry name" value="DrpA_SLOG"/>
</dbReference>
<proteinExistence type="inferred from homology"/>
<reference evidence="3 4" key="1">
    <citation type="submission" date="2015-01" db="EMBL/GenBank/DDBJ databases">
        <authorList>
            <person name="Aslett A.Martin."/>
            <person name="De Silva Nishadi"/>
        </authorList>
    </citation>
    <scope>NUCLEOTIDE SEQUENCE [LARGE SCALE GENOMIC DNA]</scope>
    <source>
        <strain evidence="3 4">R28058</strain>
    </source>
</reference>
<comment type="similarity">
    <text evidence="1">Belongs to the DprA/Smf family.</text>
</comment>
<dbReference type="PANTHER" id="PTHR43022">
    <property type="entry name" value="PROTEIN SMF"/>
    <property type="match status" value="1"/>
</dbReference>
<dbReference type="SUPFAM" id="SSF47781">
    <property type="entry name" value="RuvA domain 2-like"/>
    <property type="match status" value="1"/>
</dbReference>
<dbReference type="RefSeq" id="WP_055342726.1">
    <property type="nucleotide sequence ID" value="NZ_CDNI01000021.1"/>
</dbReference>
<organism evidence="3 4">
    <name type="scientific">Paraclostridium sordellii</name>
    <name type="common">Clostridium sordellii</name>
    <dbReference type="NCBI Taxonomy" id="1505"/>
    <lineage>
        <taxon>Bacteria</taxon>
        <taxon>Bacillati</taxon>
        <taxon>Bacillota</taxon>
        <taxon>Clostridia</taxon>
        <taxon>Peptostreptococcales</taxon>
        <taxon>Peptostreptococcaceae</taxon>
        <taxon>Paraclostridium</taxon>
    </lineage>
</organism>
<name>A0A0C7QM24_PARSO</name>
<dbReference type="EMBL" id="CEKZ01000014">
    <property type="protein sequence ID" value="CEQ04611.1"/>
    <property type="molecule type" value="Genomic_DNA"/>
</dbReference>
<protein>
    <submittedName>
        <fullName evidence="3">DNA processing Smf single strand binding protein</fullName>
    </submittedName>
</protein>
<dbReference type="OrthoDB" id="9785707at2"/>
<dbReference type="InterPro" id="IPR003488">
    <property type="entry name" value="DprA"/>
</dbReference>
<accession>A0A0C7QM24</accession>
<evidence type="ECO:0000259" key="2">
    <source>
        <dbReference type="Pfam" id="PF02481"/>
    </source>
</evidence>
<dbReference type="NCBIfam" id="TIGR00732">
    <property type="entry name" value="dprA"/>
    <property type="match status" value="1"/>
</dbReference>